<dbReference type="Proteomes" id="UP000577419">
    <property type="component" value="Unassembled WGS sequence"/>
</dbReference>
<evidence type="ECO:0000313" key="2">
    <source>
        <dbReference type="Proteomes" id="UP000577419"/>
    </source>
</evidence>
<dbReference type="AlphaFoldDB" id="A0A7J4IR71"/>
<dbReference type="SUPFAM" id="SSF111126">
    <property type="entry name" value="Ligand-binding domain in the NO signalling and Golgi transport"/>
    <property type="match status" value="1"/>
</dbReference>
<dbReference type="EMBL" id="DUFG01000008">
    <property type="protein sequence ID" value="HIH07978.1"/>
    <property type="molecule type" value="Genomic_DNA"/>
</dbReference>
<dbReference type="InterPro" id="IPR024096">
    <property type="entry name" value="NO_sig/Golgi_transp_ligand-bd"/>
</dbReference>
<gene>
    <name evidence="1" type="ORF">HA237_01260</name>
</gene>
<sequence>MYGLLSKLIIGGKLKFEPGRITAFKDPFVLLDLYSLREMTNDAVEGGIHNISNLYFYGWAYGYYATKNIVKLLMLKKFEERYKISMDIIGLLGFGDYQTLSFKQADHAKFKVLKDPFPLLYYPHDKFVCHYIRGMEAGGGTHVHEALMDNIEFECAAINGQYCIHANLSQENIDKADQKLVSSQLDRAYIKTRQKKLIEEAGDDPSKFGL</sequence>
<organism evidence="1 2">
    <name type="scientific">Candidatus Iainarchaeum sp</name>
    <dbReference type="NCBI Taxonomy" id="3101447"/>
    <lineage>
        <taxon>Archaea</taxon>
        <taxon>Candidatus Iainarchaeota</taxon>
        <taxon>Candidatus Iainarchaeia</taxon>
        <taxon>Candidatus Iainarchaeales</taxon>
        <taxon>Candidatus Iainarchaeaceae</taxon>
        <taxon>Candidatus Iainarchaeum</taxon>
    </lineage>
</organism>
<comment type="caution">
    <text evidence="1">The sequence shown here is derived from an EMBL/GenBank/DDBJ whole genome shotgun (WGS) entry which is preliminary data.</text>
</comment>
<reference evidence="2" key="1">
    <citation type="journal article" date="2020" name="bioRxiv">
        <title>A rank-normalized archaeal taxonomy based on genome phylogeny resolves widespread incomplete and uneven classifications.</title>
        <authorList>
            <person name="Rinke C."/>
            <person name="Chuvochina M."/>
            <person name="Mussig A.J."/>
            <person name="Chaumeil P.-A."/>
            <person name="Waite D.W."/>
            <person name="Whitman W.B."/>
            <person name="Parks D.H."/>
            <person name="Hugenholtz P."/>
        </authorList>
    </citation>
    <scope>NUCLEOTIDE SEQUENCE [LARGE SCALE GENOMIC DNA]</scope>
</reference>
<evidence type="ECO:0000313" key="1">
    <source>
        <dbReference type="EMBL" id="HIH07978.1"/>
    </source>
</evidence>
<proteinExistence type="predicted"/>
<protein>
    <submittedName>
        <fullName evidence="1">Uncharacterized protein</fullName>
    </submittedName>
</protein>
<accession>A0A7J4IR71</accession>
<name>A0A7J4IR71_9ARCH</name>